<dbReference type="OrthoDB" id="1695363at2759"/>
<proteinExistence type="predicted"/>
<dbReference type="AlphaFoldDB" id="A0A7J7NMZ2"/>
<evidence type="ECO:0000313" key="1">
    <source>
        <dbReference type="EMBL" id="KAF6168526.1"/>
    </source>
</evidence>
<gene>
    <name evidence="1" type="ORF">GIB67_015073</name>
</gene>
<name>A0A7J7NMZ2_9MAGN</name>
<reference evidence="1 2" key="1">
    <citation type="journal article" date="2020" name="IScience">
        <title>Genome Sequencing of the Endangered Kingdonia uniflora (Circaeasteraceae, Ranunculales) Reveals Potential Mechanisms of Evolutionary Specialization.</title>
        <authorList>
            <person name="Sun Y."/>
            <person name="Deng T."/>
            <person name="Zhang A."/>
            <person name="Moore M.J."/>
            <person name="Landis J.B."/>
            <person name="Lin N."/>
            <person name="Zhang H."/>
            <person name="Zhang X."/>
            <person name="Huang J."/>
            <person name="Zhang X."/>
            <person name="Sun H."/>
            <person name="Wang H."/>
        </authorList>
    </citation>
    <scope>NUCLEOTIDE SEQUENCE [LARGE SCALE GENOMIC DNA]</scope>
    <source>
        <strain evidence="1">TB1705</strain>
        <tissue evidence="1">Leaf</tissue>
    </source>
</reference>
<comment type="caution">
    <text evidence="1">The sequence shown here is derived from an EMBL/GenBank/DDBJ whole genome shotgun (WGS) entry which is preliminary data.</text>
</comment>
<dbReference type="Gene3D" id="3.90.70.10">
    <property type="entry name" value="Cysteine proteinases"/>
    <property type="match status" value="1"/>
</dbReference>
<dbReference type="EMBL" id="JACGCM010000694">
    <property type="protein sequence ID" value="KAF6168526.1"/>
    <property type="molecule type" value="Genomic_DNA"/>
</dbReference>
<evidence type="ECO:0000313" key="2">
    <source>
        <dbReference type="Proteomes" id="UP000541444"/>
    </source>
</evidence>
<organism evidence="1 2">
    <name type="scientific">Kingdonia uniflora</name>
    <dbReference type="NCBI Taxonomy" id="39325"/>
    <lineage>
        <taxon>Eukaryota</taxon>
        <taxon>Viridiplantae</taxon>
        <taxon>Streptophyta</taxon>
        <taxon>Embryophyta</taxon>
        <taxon>Tracheophyta</taxon>
        <taxon>Spermatophyta</taxon>
        <taxon>Magnoliopsida</taxon>
        <taxon>Ranunculales</taxon>
        <taxon>Circaeasteraceae</taxon>
        <taxon>Kingdonia</taxon>
    </lineage>
</organism>
<keyword evidence="2" id="KW-1185">Reference proteome</keyword>
<accession>A0A7J7NMZ2</accession>
<dbReference type="Proteomes" id="UP000541444">
    <property type="component" value="Unassembled WGS sequence"/>
</dbReference>
<dbReference type="InterPro" id="IPR038765">
    <property type="entry name" value="Papain-like_cys_pep_sf"/>
</dbReference>
<protein>
    <submittedName>
        <fullName evidence="1">Uncharacterized protein</fullName>
    </submittedName>
</protein>
<sequence length="105" mass="11761">MPTGSSLIKNQRVVLETGSPFCPSMFEPTLKKFTPDVTNSISSRLRQDDAQEFQSFVMDQMHDELLQLEGHFKNSNGGNSPVVSSLEDDGWETVEPKNKTVITRT</sequence>
<dbReference type="SUPFAM" id="SSF54001">
    <property type="entry name" value="Cysteine proteinases"/>
    <property type="match status" value="1"/>
</dbReference>